<evidence type="ECO:0000256" key="1">
    <source>
        <dbReference type="ARBA" id="ARBA00022737"/>
    </source>
</evidence>
<dbReference type="Proteomes" id="UP001596110">
    <property type="component" value="Unassembled WGS sequence"/>
</dbReference>
<sequence>MKTILQVRNLTVQNEKGVLFEVPAFKIASGEKIGFVGENGIGKTTLFCQLFNQESSNIKRATSIGYLEQILPLNYLSGGQQERKQLEKFMFSDNELILLDEPTTNLDDENIEWLINVINASNKTFLIISHDRDFLDRTIDKIIFVENGQLQSFYGDYSEFQSWTVHKKEKQTIQYKQDIKKKKQLERALREKKEKSARLLKKKKGVSQSEWKMRSYVGDYESKAKSLAKSAKSIETRLLRETVTTQPHRLKQLTIKVPDMLLIKKGKSLLRINDNIYENSNNINLKIKNFNIKAGDKISLVGKNGSGKTQFLELIYSLKDLISKEDYISNNISIGYFKQSLNLFNKNDVLLKVLLMESEQPNQVVFDTLASLGFRNEEMKRRYEQLSGGQKVKANLAKILLGNYNVLFLDEPNNYLDIIAMQALENFLKAYDGTFILVTHDKRLRDSVCTREFIVDSLTINSQESLRF</sequence>
<feature type="domain" description="ABC transporter" evidence="5">
    <location>
        <begin position="270"/>
        <end position="466"/>
    </location>
</feature>
<dbReference type="Pfam" id="PF00005">
    <property type="entry name" value="ABC_tran"/>
    <property type="match status" value="1"/>
</dbReference>
<evidence type="ECO:0000313" key="7">
    <source>
        <dbReference type="Proteomes" id="UP001596110"/>
    </source>
</evidence>
<comment type="caution">
    <text evidence="6">The sequence shown here is derived from an EMBL/GenBank/DDBJ whole genome shotgun (WGS) entry which is preliminary data.</text>
</comment>
<feature type="coiled-coil region" evidence="4">
    <location>
        <begin position="175"/>
        <end position="202"/>
    </location>
</feature>
<evidence type="ECO:0000256" key="3">
    <source>
        <dbReference type="ARBA" id="ARBA00022840"/>
    </source>
</evidence>
<dbReference type="EMBL" id="JBHSOJ010000015">
    <property type="protein sequence ID" value="MFC5630694.1"/>
    <property type="molecule type" value="Genomic_DNA"/>
</dbReference>
<reference evidence="7" key="1">
    <citation type="journal article" date="2019" name="Int. J. Syst. Evol. Microbiol.">
        <title>The Global Catalogue of Microorganisms (GCM) 10K type strain sequencing project: providing services to taxonomists for standard genome sequencing and annotation.</title>
        <authorList>
            <consortium name="The Broad Institute Genomics Platform"/>
            <consortium name="The Broad Institute Genome Sequencing Center for Infectious Disease"/>
            <person name="Wu L."/>
            <person name="Ma J."/>
        </authorList>
    </citation>
    <scope>NUCLEOTIDE SEQUENCE [LARGE SCALE GENOMIC DNA]</scope>
    <source>
        <strain evidence="7">DT43</strain>
    </source>
</reference>
<dbReference type="Gene3D" id="3.40.50.300">
    <property type="entry name" value="P-loop containing nucleotide triphosphate hydrolases"/>
    <property type="match status" value="3"/>
</dbReference>
<accession>A0ABW0UD07</accession>
<feature type="domain" description="ABC transporter" evidence="5">
    <location>
        <begin position="5"/>
        <end position="172"/>
    </location>
</feature>
<name>A0ABW0UD07_9STRE</name>
<dbReference type="SMART" id="SM00382">
    <property type="entry name" value="AAA"/>
    <property type="match status" value="2"/>
</dbReference>
<gene>
    <name evidence="6" type="ORF">ACFPQ3_03635</name>
</gene>
<dbReference type="PROSITE" id="PS00211">
    <property type="entry name" value="ABC_TRANSPORTER_1"/>
    <property type="match status" value="1"/>
</dbReference>
<keyword evidence="4" id="KW-0175">Coiled coil</keyword>
<keyword evidence="7" id="KW-1185">Reference proteome</keyword>
<dbReference type="InterPro" id="IPR003439">
    <property type="entry name" value="ABC_transporter-like_ATP-bd"/>
</dbReference>
<keyword evidence="1" id="KW-0677">Repeat</keyword>
<dbReference type="RefSeq" id="WP_156806071.1">
    <property type="nucleotide sequence ID" value="NZ_JBHSOJ010000015.1"/>
</dbReference>
<keyword evidence="3 6" id="KW-0067">ATP-binding</keyword>
<proteinExistence type="predicted"/>
<dbReference type="GO" id="GO:0005524">
    <property type="term" value="F:ATP binding"/>
    <property type="evidence" value="ECO:0007669"/>
    <property type="project" value="UniProtKB-KW"/>
</dbReference>
<dbReference type="InterPro" id="IPR003593">
    <property type="entry name" value="AAA+_ATPase"/>
</dbReference>
<dbReference type="PANTHER" id="PTHR19211">
    <property type="entry name" value="ATP-BINDING TRANSPORT PROTEIN-RELATED"/>
    <property type="match status" value="1"/>
</dbReference>
<protein>
    <submittedName>
        <fullName evidence="6">ATP-binding cassette domain-containing protein</fullName>
    </submittedName>
</protein>
<keyword evidence="2" id="KW-0547">Nucleotide-binding</keyword>
<dbReference type="SUPFAM" id="SSF52540">
    <property type="entry name" value="P-loop containing nucleoside triphosphate hydrolases"/>
    <property type="match status" value="2"/>
</dbReference>
<evidence type="ECO:0000259" key="5">
    <source>
        <dbReference type="PROSITE" id="PS50893"/>
    </source>
</evidence>
<dbReference type="InterPro" id="IPR017871">
    <property type="entry name" value="ABC_transporter-like_CS"/>
</dbReference>
<dbReference type="PROSITE" id="PS50893">
    <property type="entry name" value="ABC_TRANSPORTER_2"/>
    <property type="match status" value="2"/>
</dbReference>
<evidence type="ECO:0000256" key="4">
    <source>
        <dbReference type="SAM" id="Coils"/>
    </source>
</evidence>
<dbReference type="InterPro" id="IPR027417">
    <property type="entry name" value="P-loop_NTPase"/>
</dbReference>
<dbReference type="PANTHER" id="PTHR19211:SF100">
    <property type="entry name" value="RIBOSOME PROTECTION PROTEIN VMLR"/>
    <property type="match status" value="1"/>
</dbReference>
<evidence type="ECO:0000256" key="2">
    <source>
        <dbReference type="ARBA" id="ARBA00022741"/>
    </source>
</evidence>
<organism evidence="6 7">
    <name type="scientific">Streptococcus caledonicus</name>
    <dbReference type="NCBI Taxonomy" id="2614158"/>
    <lineage>
        <taxon>Bacteria</taxon>
        <taxon>Bacillati</taxon>
        <taxon>Bacillota</taxon>
        <taxon>Bacilli</taxon>
        <taxon>Lactobacillales</taxon>
        <taxon>Streptococcaceae</taxon>
        <taxon>Streptococcus</taxon>
    </lineage>
</organism>
<dbReference type="InterPro" id="IPR050611">
    <property type="entry name" value="ABCF"/>
</dbReference>
<evidence type="ECO:0000313" key="6">
    <source>
        <dbReference type="EMBL" id="MFC5630694.1"/>
    </source>
</evidence>
<dbReference type="CDD" id="cd03221">
    <property type="entry name" value="ABCF_EF-3"/>
    <property type="match status" value="2"/>
</dbReference>